<name>A0A6J5S5E7_9CAUD</name>
<accession>A0A6J5S5E7</accession>
<dbReference type="EMBL" id="LR797331">
    <property type="protein sequence ID" value="CAB4203599.1"/>
    <property type="molecule type" value="Genomic_DNA"/>
</dbReference>
<sequence>MNPEGMDAYEMLMVLKRVLLPDQTRAKLANLFRDYSTPGVGVSHDEERWLRSVIKKHSNRIDETLAAEQRAKAAMNLERRGTSLRELQAAMQKKTDAERVAKFREERTNGKYGF</sequence>
<reference evidence="1" key="1">
    <citation type="submission" date="2020-05" db="EMBL/GenBank/DDBJ databases">
        <authorList>
            <person name="Chiriac C."/>
            <person name="Salcher M."/>
            <person name="Ghai R."/>
            <person name="Kavagutti S V."/>
        </authorList>
    </citation>
    <scope>NUCLEOTIDE SEQUENCE</scope>
</reference>
<gene>
    <name evidence="1" type="ORF">UFOVP1382_210</name>
</gene>
<organism evidence="1">
    <name type="scientific">uncultured Caudovirales phage</name>
    <dbReference type="NCBI Taxonomy" id="2100421"/>
    <lineage>
        <taxon>Viruses</taxon>
        <taxon>Duplodnaviria</taxon>
        <taxon>Heunggongvirae</taxon>
        <taxon>Uroviricota</taxon>
        <taxon>Caudoviricetes</taxon>
        <taxon>Peduoviridae</taxon>
        <taxon>Maltschvirus</taxon>
        <taxon>Maltschvirus maltsch</taxon>
    </lineage>
</organism>
<evidence type="ECO:0000313" key="1">
    <source>
        <dbReference type="EMBL" id="CAB4203599.1"/>
    </source>
</evidence>
<protein>
    <submittedName>
        <fullName evidence="1">Uncharacterized protein</fullName>
    </submittedName>
</protein>
<proteinExistence type="predicted"/>